<keyword evidence="3" id="KW-1185">Reference proteome</keyword>
<proteinExistence type="predicted"/>
<name>A0ABP0DYS5_9PEZI</name>
<feature type="region of interest" description="Disordered" evidence="1">
    <location>
        <begin position="17"/>
        <end position="47"/>
    </location>
</feature>
<evidence type="ECO:0000256" key="1">
    <source>
        <dbReference type="SAM" id="MobiDB-lite"/>
    </source>
</evidence>
<accession>A0ABP0DYS5</accession>
<sequence>MTAQRTLRQTRATTLTTQELTTAPTTTAPETQIGNPPQNRQYSRRKSAADPVIMAMVDASTLYKEFEVDNEEWHTPERATGYGVYALYMWERSENIDMCLYEEFKADFEGWTSKLFGLINSTVRKAIKKHLTHNGVYLPKAVSPQLQPVPVRQTGKRQISTAEHIHPGTRGIGHQPNKPAPGSVHVDILEFRHRACAHL</sequence>
<evidence type="ECO:0000313" key="2">
    <source>
        <dbReference type="EMBL" id="CAK7272681.1"/>
    </source>
</evidence>
<evidence type="ECO:0000313" key="3">
    <source>
        <dbReference type="Proteomes" id="UP001642502"/>
    </source>
</evidence>
<reference evidence="2 3" key="1">
    <citation type="submission" date="2024-01" db="EMBL/GenBank/DDBJ databases">
        <authorList>
            <person name="Allen C."/>
            <person name="Tagirdzhanova G."/>
        </authorList>
    </citation>
    <scope>NUCLEOTIDE SEQUENCE [LARGE SCALE GENOMIC DNA]</scope>
    <source>
        <strain evidence="2 3">CBS 119000</strain>
    </source>
</reference>
<comment type="caution">
    <text evidence="2">The sequence shown here is derived from an EMBL/GenBank/DDBJ whole genome shotgun (WGS) entry which is preliminary data.</text>
</comment>
<protein>
    <submittedName>
        <fullName evidence="2">Uncharacterized protein</fullName>
    </submittedName>
</protein>
<organism evidence="2 3">
    <name type="scientific">Sporothrix epigloea</name>
    <dbReference type="NCBI Taxonomy" id="1892477"/>
    <lineage>
        <taxon>Eukaryota</taxon>
        <taxon>Fungi</taxon>
        <taxon>Dikarya</taxon>
        <taxon>Ascomycota</taxon>
        <taxon>Pezizomycotina</taxon>
        <taxon>Sordariomycetes</taxon>
        <taxon>Sordariomycetidae</taxon>
        <taxon>Ophiostomatales</taxon>
        <taxon>Ophiostomataceae</taxon>
        <taxon>Sporothrix</taxon>
    </lineage>
</organism>
<gene>
    <name evidence="2" type="ORF">SEPCBS119000_005252</name>
</gene>
<dbReference type="EMBL" id="CAWUON010000094">
    <property type="protein sequence ID" value="CAK7272681.1"/>
    <property type="molecule type" value="Genomic_DNA"/>
</dbReference>
<dbReference type="Proteomes" id="UP001642502">
    <property type="component" value="Unassembled WGS sequence"/>
</dbReference>
<feature type="compositionally biased region" description="Low complexity" evidence="1">
    <location>
        <begin position="17"/>
        <end position="32"/>
    </location>
</feature>